<evidence type="ECO:0000313" key="1">
    <source>
        <dbReference type="EMBL" id="CAG5133540.1"/>
    </source>
</evidence>
<feature type="non-terminal residue" evidence="1">
    <location>
        <position position="76"/>
    </location>
</feature>
<dbReference type="AlphaFoldDB" id="A0A8S3ZZN6"/>
<comment type="caution">
    <text evidence="1">The sequence shown here is derived from an EMBL/GenBank/DDBJ whole genome shotgun (WGS) entry which is preliminary data.</text>
</comment>
<protein>
    <recommendedName>
        <fullName evidence="3">Kielin/chordin-like protein</fullName>
    </recommendedName>
</protein>
<dbReference type="OrthoDB" id="6130926at2759"/>
<sequence length="76" mass="8611">NCVIDGKVYRDGEATGDPCNRCWCYRGREVCEQRASNCVINGTVYLDGERTPDPCNRCWCTKGRNICERRACIVGM</sequence>
<name>A0A8S3ZZN6_9EUPU</name>
<accession>A0A8S3ZZN6</accession>
<reference evidence="1" key="1">
    <citation type="submission" date="2021-04" db="EMBL/GenBank/DDBJ databases">
        <authorList>
            <consortium name="Molecular Ecology Group"/>
        </authorList>
    </citation>
    <scope>NUCLEOTIDE SEQUENCE</scope>
</reference>
<proteinExistence type="predicted"/>
<gene>
    <name evidence="1" type="ORF">CUNI_LOCUS19098</name>
</gene>
<evidence type="ECO:0008006" key="3">
    <source>
        <dbReference type="Google" id="ProtNLM"/>
    </source>
</evidence>
<keyword evidence="2" id="KW-1185">Reference proteome</keyword>
<evidence type="ECO:0000313" key="2">
    <source>
        <dbReference type="Proteomes" id="UP000678393"/>
    </source>
</evidence>
<dbReference type="Proteomes" id="UP000678393">
    <property type="component" value="Unassembled WGS sequence"/>
</dbReference>
<dbReference type="SUPFAM" id="SSF57603">
    <property type="entry name" value="FnI-like domain"/>
    <property type="match status" value="2"/>
</dbReference>
<organism evidence="1 2">
    <name type="scientific">Candidula unifasciata</name>
    <dbReference type="NCBI Taxonomy" id="100452"/>
    <lineage>
        <taxon>Eukaryota</taxon>
        <taxon>Metazoa</taxon>
        <taxon>Spiralia</taxon>
        <taxon>Lophotrochozoa</taxon>
        <taxon>Mollusca</taxon>
        <taxon>Gastropoda</taxon>
        <taxon>Heterobranchia</taxon>
        <taxon>Euthyneura</taxon>
        <taxon>Panpulmonata</taxon>
        <taxon>Eupulmonata</taxon>
        <taxon>Stylommatophora</taxon>
        <taxon>Helicina</taxon>
        <taxon>Helicoidea</taxon>
        <taxon>Geomitridae</taxon>
        <taxon>Candidula</taxon>
    </lineage>
</organism>
<dbReference type="EMBL" id="CAJHNH020006290">
    <property type="protein sequence ID" value="CAG5133540.1"/>
    <property type="molecule type" value="Genomic_DNA"/>
</dbReference>
<dbReference type="Gene3D" id="2.10.70.10">
    <property type="entry name" value="Complement Module, domain 1"/>
    <property type="match status" value="2"/>
</dbReference>